<dbReference type="GO" id="GO:0000981">
    <property type="term" value="F:DNA-binding transcription factor activity, RNA polymerase II-specific"/>
    <property type="evidence" value="ECO:0007669"/>
    <property type="project" value="TreeGrafter"/>
</dbReference>
<evidence type="ECO:0000256" key="11">
    <source>
        <dbReference type="PROSITE-ProRule" id="PRU00042"/>
    </source>
</evidence>
<evidence type="ECO:0000256" key="9">
    <source>
        <dbReference type="ARBA" id="ARBA00023163"/>
    </source>
</evidence>
<keyword evidence="10" id="KW-0539">Nucleus</keyword>
<evidence type="ECO:0000256" key="7">
    <source>
        <dbReference type="ARBA" id="ARBA00023015"/>
    </source>
</evidence>
<dbReference type="PROSITE" id="PS00028">
    <property type="entry name" value="ZINC_FINGER_C2H2_1"/>
    <property type="match status" value="2"/>
</dbReference>
<keyword evidence="7" id="KW-0805">Transcription regulation</keyword>
<dbReference type="GO" id="GO:0008270">
    <property type="term" value="F:zinc ion binding"/>
    <property type="evidence" value="ECO:0007669"/>
    <property type="project" value="UniProtKB-KW"/>
</dbReference>
<dbReference type="EMBL" id="LATX01001892">
    <property type="protein sequence ID" value="KTB36542.1"/>
    <property type="molecule type" value="Genomic_DNA"/>
</dbReference>
<dbReference type="InterPro" id="IPR036236">
    <property type="entry name" value="Znf_C2H2_sf"/>
</dbReference>
<evidence type="ECO:0000256" key="12">
    <source>
        <dbReference type="SAM" id="MobiDB-lite"/>
    </source>
</evidence>
<dbReference type="AlphaFoldDB" id="A0A0W0FJN1"/>
<keyword evidence="9" id="KW-0804">Transcription</keyword>
<organism evidence="14 15">
    <name type="scientific">Moniliophthora roreri</name>
    <name type="common">Frosty pod rot fungus</name>
    <name type="synonym">Monilia roreri</name>
    <dbReference type="NCBI Taxonomy" id="221103"/>
    <lineage>
        <taxon>Eukaryota</taxon>
        <taxon>Fungi</taxon>
        <taxon>Dikarya</taxon>
        <taxon>Basidiomycota</taxon>
        <taxon>Agaricomycotina</taxon>
        <taxon>Agaricomycetes</taxon>
        <taxon>Agaricomycetidae</taxon>
        <taxon>Agaricales</taxon>
        <taxon>Marasmiineae</taxon>
        <taxon>Marasmiaceae</taxon>
        <taxon>Moniliophthora</taxon>
    </lineage>
</organism>
<evidence type="ECO:0000256" key="5">
    <source>
        <dbReference type="ARBA" id="ARBA00022771"/>
    </source>
</evidence>
<sequence length="519" mass="57367">MMEQNNLKRVLTDEIHASNSASNASPSTTTPDYASQIRNRAMHVRRSVAHGFPSSSDPTPSRAKSLSTGHLFRSANDTLRDVTSFYSQNHEASSSVPTSHRKLKRARSSSPQEVDSDIFMVGSLEERESAAIRPDDLSSGSLYLSDRPIKALRKPSARALMQTQSLPAMAQKAISQATRSVALWYGQEAYSSLTPHLLFLQVLSPTMYQPRPSSSSSSNSEGRLLRGMANVAVTRTSELSSRTNTPRPLSGVTLGVFNGDTARYSWAPLGQSVESRGSNSAPSSNVVYFVNGPLDGRSSTATSIPPKMLPKRYTRSGAINWGGKLDTEHASFQRPSPEPLKADVRRAYDILSLEESFLSTPSKSSARSSSSDYSDGKSDWSTYAEQLKQPGEWRCGWKEPFLGGELKRCHYSGKKQLVKRHIENVHLKIKPFTCPHCNQTFSQKTSLNVHISAKHTKEEPHVCSYPGCEERYNDPARLHRHKVDTHGYVPKAISRKNAERQAEFLGRSATASYIPYAQS</sequence>
<evidence type="ECO:0000313" key="15">
    <source>
        <dbReference type="Proteomes" id="UP000054988"/>
    </source>
</evidence>
<proteinExistence type="inferred from homology"/>
<reference evidence="14 15" key="1">
    <citation type="submission" date="2015-12" db="EMBL/GenBank/DDBJ databases">
        <title>Draft genome sequence of Moniliophthora roreri, the causal agent of frosty pod rot of cacao.</title>
        <authorList>
            <person name="Aime M.C."/>
            <person name="Diaz-Valderrama J.R."/>
            <person name="Kijpornyongpan T."/>
            <person name="Phillips-Mora W."/>
        </authorList>
    </citation>
    <scope>NUCLEOTIDE SEQUENCE [LARGE SCALE GENOMIC DNA]</scope>
    <source>
        <strain evidence="14 15">MCA 2952</strain>
    </source>
</reference>
<evidence type="ECO:0000256" key="2">
    <source>
        <dbReference type="ARBA" id="ARBA00006991"/>
    </source>
</evidence>
<feature type="compositionally biased region" description="Polar residues" evidence="12">
    <location>
        <begin position="87"/>
        <end position="98"/>
    </location>
</feature>
<name>A0A0W0FJN1_MONRR</name>
<dbReference type="Proteomes" id="UP000054988">
    <property type="component" value="Unassembled WGS sequence"/>
</dbReference>
<keyword evidence="3" id="KW-0479">Metal-binding</keyword>
<evidence type="ECO:0000256" key="6">
    <source>
        <dbReference type="ARBA" id="ARBA00022833"/>
    </source>
</evidence>
<evidence type="ECO:0000256" key="4">
    <source>
        <dbReference type="ARBA" id="ARBA00022737"/>
    </source>
</evidence>
<evidence type="ECO:0000259" key="13">
    <source>
        <dbReference type="PROSITE" id="PS50157"/>
    </source>
</evidence>
<dbReference type="GO" id="GO:0045944">
    <property type="term" value="P:positive regulation of transcription by RNA polymerase II"/>
    <property type="evidence" value="ECO:0007669"/>
    <property type="project" value="UniProtKB-ARBA"/>
</dbReference>
<dbReference type="SMART" id="SM00355">
    <property type="entry name" value="ZnF_C2H2"/>
    <property type="match status" value="2"/>
</dbReference>
<keyword evidence="6" id="KW-0862">Zinc</keyword>
<dbReference type="GO" id="GO:0000978">
    <property type="term" value="F:RNA polymerase II cis-regulatory region sequence-specific DNA binding"/>
    <property type="evidence" value="ECO:0007669"/>
    <property type="project" value="TreeGrafter"/>
</dbReference>
<dbReference type="GO" id="GO:0005634">
    <property type="term" value="C:nucleus"/>
    <property type="evidence" value="ECO:0007669"/>
    <property type="project" value="UniProtKB-SubCell"/>
</dbReference>
<dbReference type="PROSITE" id="PS50157">
    <property type="entry name" value="ZINC_FINGER_C2H2_2"/>
    <property type="match status" value="1"/>
</dbReference>
<feature type="domain" description="C2H2-type" evidence="13">
    <location>
        <begin position="432"/>
        <end position="460"/>
    </location>
</feature>
<gene>
    <name evidence="14" type="ORF">WG66_10753</name>
</gene>
<evidence type="ECO:0000256" key="1">
    <source>
        <dbReference type="ARBA" id="ARBA00004123"/>
    </source>
</evidence>
<comment type="caution">
    <text evidence="14">The sequence shown here is derived from an EMBL/GenBank/DDBJ whole genome shotgun (WGS) entry which is preliminary data.</text>
</comment>
<dbReference type="PANTHER" id="PTHR19818:SF139">
    <property type="entry name" value="PAIR-RULE PROTEIN ODD-PAIRED"/>
    <property type="match status" value="1"/>
</dbReference>
<dbReference type="FunFam" id="3.30.160.60:FF:000075">
    <property type="entry name" value="Putative zinc finger protein 536"/>
    <property type="match status" value="1"/>
</dbReference>
<evidence type="ECO:0000313" key="14">
    <source>
        <dbReference type="EMBL" id="KTB36542.1"/>
    </source>
</evidence>
<keyword evidence="8" id="KW-0238">DNA-binding</keyword>
<keyword evidence="4" id="KW-0677">Repeat</keyword>
<evidence type="ECO:0000256" key="8">
    <source>
        <dbReference type="ARBA" id="ARBA00023125"/>
    </source>
</evidence>
<feature type="region of interest" description="Disordered" evidence="12">
    <location>
        <begin position="87"/>
        <end position="114"/>
    </location>
</feature>
<dbReference type="PANTHER" id="PTHR19818">
    <property type="entry name" value="ZINC FINGER PROTEIN ZIC AND GLI"/>
    <property type="match status" value="1"/>
</dbReference>
<evidence type="ECO:0000256" key="10">
    <source>
        <dbReference type="ARBA" id="ARBA00023242"/>
    </source>
</evidence>
<dbReference type="InterPro" id="IPR050329">
    <property type="entry name" value="GLI_C2H2-zinc-finger"/>
</dbReference>
<dbReference type="SUPFAM" id="SSF57667">
    <property type="entry name" value="beta-beta-alpha zinc fingers"/>
    <property type="match status" value="1"/>
</dbReference>
<accession>A0A0W0FJN1</accession>
<dbReference type="eggNOG" id="KOG1721">
    <property type="taxonomic scope" value="Eukaryota"/>
</dbReference>
<dbReference type="InterPro" id="IPR013087">
    <property type="entry name" value="Znf_C2H2_type"/>
</dbReference>
<comment type="similarity">
    <text evidence="2">Belongs to the krueppel C2H2-type zinc-finger protein family.</text>
</comment>
<keyword evidence="5 11" id="KW-0863">Zinc-finger</keyword>
<protein>
    <recommendedName>
        <fullName evidence="13">C2H2-type domain-containing protein</fullName>
    </recommendedName>
</protein>
<comment type="subcellular location">
    <subcellularLocation>
        <location evidence="1">Nucleus</location>
    </subcellularLocation>
</comment>
<evidence type="ECO:0000256" key="3">
    <source>
        <dbReference type="ARBA" id="ARBA00022723"/>
    </source>
</evidence>
<dbReference type="Gene3D" id="3.30.160.60">
    <property type="entry name" value="Classic Zinc Finger"/>
    <property type="match status" value="2"/>
</dbReference>